<dbReference type="InterPro" id="IPR039426">
    <property type="entry name" value="TonB-dep_rcpt-like"/>
</dbReference>
<dbReference type="InterPro" id="IPR023997">
    <property type="entry name" value="TonB-dep_OMP_SusC/RagA_CS"/>
</dbReference>
<evidence type="ECO:0000313" key="11">
    <source>
        <dbReference type="Proteomes" id="UP001268651"/>
    </source>
</evidence>
<dbReference type="Gene3D" id="2.170.130.10">
    <property type="entry name" value="TonB-dependent receptor, plug domain"/>
    <property type="match status" value="1"/>
</dbReference>
<evidence type="ECO:0000256" key="5">
    <source>
        <dbReference type="ARBA" id="ARBA00023136"/>
    </source>
</evidence>
<sequence length="1101" mass="119778">MKTKFSGILTLLLAFVVQLTFAQEKTISGTVSDNSGLPLPGVNIIVKGTTNGTQTDFDGNYAITASTGDVLVFSYIGQKTQEVTVGASNSISVTMEEDAALLDEVVVTALGISREKKSLGYSSQEVGGEEVSTVRQTNVVNSLSGKVSGVQIKGNNNFGGSANFLIRGASSLTGNNQPLFVVDGVPISNRVNNSANQAAGSTGYDYGNAASDINPDDVESINILKGAAASALYGSQAANGVVIVTTKKGKKGQGAKVTVTSGIQIGNIDKETFAEYQDEYGVGYGAYYGSTGYFEDIDVNGDGIDDLAVPQYDDASYGAEFDPNLLVYQWDAFVPAHPNYLTATPYVAAKNTPVEFFETSYDLNNSIAISGGSETATYRLGFTNLESTGILPNSKLNRNTINFNGTLQVSDKFKVGSNANFIAQRAKGRNSTGYSDNLMSQMRQWWNTNVDVLDQRAIFFQTGENWTWNGQGSVGGSQADGLYWDNPYWTRYKNYNSDRRNRFFGNVYMTYSLTNWLDATVRASVDTYTELREERRAVGSVSNGFGILELTNSEPSGYTRYDIQSTDYNYDFMLNFNTNITEDLTLSGVAGVNIRRETYSLFKNSTSGGLKVPDLYFLANSVNANPFPVENLQKKQVNGVYAQASFGYKNFLYLDLTDRYDISSALPPGKNDYNYYGASASLIFSSLMDLDWLNFGKLRGGYAEVGNDLPANNVYDTFIVNDAFGAASLFSFPNTKNNSELKPERTAEIEVGLEARMFNNRVGFDVSWYKKNTTDQLMAVTTTAATGAIFRWVNAGEVQNKGWEVGVNLVPVRTEDFEWGVDVNWAKNESLVVDLYADTENIVLGSYQGGITINATKGEPYGTIRGTGYVFFDTNGNGVTDPSERRKDNRVVRPDGRWYQAQADQVIGNANPDWNGGITNRFTYKNMTLSFLIDVQKGGDVYSLDMHYGQGTGVLKHTAGLNDLGNPVRDPVTAGADSGGLIREGVQADGTPNTVRGRADYFGGYYYWGNSTGNPAAMTVYDAGYVKLRELAFTYSFPSKLLGDNISALSLSLIGRNLWIIDKSVPYADPESGLGAGNAQGYISGSYPTARTVGLNLNLEF</sequence>
<keyword evidence="2 7" id="KW-0813">Transport</keyword>
<dbReference type="EMBL" id="JAWHTF010000003">
    <property type="protein sequence ID" value="MDU8885902.1"/>
    <property type="molecule type" value="Genomic_DNA"/>
</dbReference>
<dbReference type="Pfam" id="PF13715">
    <property type="entry name" value="CarbopepD_reg_2"/>
    <property type="match status" value="1"/>
</dbReference>
<keyword evidence="11" id="KW-1185">Reference proteome</keyword>
<comment type="caution">
    <text evidence="10">The sequence shown here is derived from an EMBL/GenBank/DDBJ whole genome shotgun (WGS) entry which is preliminary data.</text>
</comment>
<dbReference type="InterPro" id="IPR012910">
    <property type="entry name" value="Plug_dom"/>
</dbReference>
<organism evidence="10 11">
    <name type="scientific">Gilvirhabdus luticola</name>
    <dbReference type="NCBI Taxonomy" id="3079858"/>
    <lineage>
        <taxon>Bacteria</taxon>
        <taxon>Pseudomonadati</taxon>
        <taxon>Bacteroidota</taxon>
        <taxon>Flavobacteriia</taxon>
        <taxon>Flavobacteriales</taxon>
        <taxon>Flavobacteriaceae</taxon>
        <taxon>Gilvirhabdus</taxon>
    </lineage>
</organism>
<accession>A0ABU3U667</accession>
<dbReference type="InterPro" id="IPR023996">
    <property type="entry name" value="TonB-dep_OMP_SusC/RagA"/>
</dbReference>
<keyword evidence="8" id="KW-0732">Signal</keyword>
<dbReference type="Pfam" id="PF07715">
    <property type="entry name" value="Plug"/>
    <property type="match status" value="1"/>
</dbReference>
<dbReference type="NCBIfam" id="TIGR04056">
    <property type="entry name" value="OMP_RagA_SusC"/>
    <property type="match status" value="1"/>
</dbReference>
<protein>
    <submittedName>
        <fullName evidence="10">SusC/RagA family TonB-linked outer membrane protein</fullName>
    </submittedName>
</protein>
<dbReference type="InterPro" id="IPR036942">
    <property type="entry name" value="Beta-barrel_TonB_sf"/>
</dbReference>
<evidence type="ECO:0000256" key="1">
    <source>
        <dbReference type="ARBA" id="ARBA00004571"/>
    </source>
</evidence>
<evidence type="ECO:0000256" key="6">
    <source>
        <dbReference type="ARBA" id="ARBA00023237"/>
    </source>
</evidence>
<dbReference type="Proteomes" id="UP001268651">
    <property type="component" value="Unassembled WGS sequence"/>
</dbReference>
<evidence type="ECO:0000256" key="3">
    <source>
        <dbReference type="ARBA" id="ARBA00022452"/>
    </source>
</evidence>
<dbReference type="SUPFAM" id="SSF56935">
    <property type="entry name" value="Porins"/>
    <property type="match status" value="1"/>
</dbReference>
<feature type="signal peptide" evidence="8">
    <location>
        <begin position="1"/>
        <end position="22"/>
    </location>
</feature>
<dbReference type="NCBIfam" id="TIGR04057">
    <property type="entry name" value="SusC_RagA_signa"/>
    <property type="match status" value="1"/>
</dbReference>
<keyword evidence="3 7" id="KW-1134">Transmembrane beta strand</keyword>
<comment type="similarity">
    <text evidence="7">Belongs to the TonB-dependent receptor family.</text>
</comment>
<dbReference type="RefSeq" id="WP_316661828.1">
    <property type="nucleotide sequence ID" value="NZ_JAWHTF010000003.1"/>
</dbReference>
<keyword evidence="6 7" id="KW-0998">Cell outer membrane</keyword>
<evidence type="ECO:0000256" key="4">
    <source>
        <dbReference type="ARBA" id="ARBA00022692"/>
    </source>
</evidence>
<dbReference type="SUPFAM" id="SSF49464">
    <property type="entry name" value="Carboxypeptidase regulatory domain-like"/>
    <property type="match status" value="1"/>
</dbReference>
<feature type="domain" description="TonB-dependent receptor plug" evidence="9">
    <location>
        <begin position="116"/>
        <end position="241"/>
    </location>
</feature>
<evidence type="ECO:0000313" key="10">
    <source>
        <dbReference type="EMBL" id="MDU8885902.1"/>
    </source>
</evidence>
<dbReference type="InterPro" id="IPR008969">
    <property type="entry name" value="CarboxyPept-like_regulatory"/>
</dbReference>
<evidence type="ECO:0000256" key="2">
    <source>
        <dbReference type="ARBA" id="ARBA00022448"/>
    </source>
</evidence>
<reference evidence="10 11" key="1">
    <citation type="submission" date="2023-10" db="EMBL/GenBank/DDBJ databases">
        <title>Marimonas sp. nov. isolated from tidal mud flat.</title>
        <authorList>
            <person name="Jaincy N.J."/>
            <person name="Srinivasan S."/>
            <person name="Lee S.-S."/>
        </authorList>
    </citation>
    <scope>NUCLEOTIDE SEQUENCE [LARGE SCALE GENOMIC DNA]</scope>
    <source>
        <strain evidence="10 11">MJ-SS3</strain>
    </source>
</reference>
<evidence type="ECO:0000259" key="9">
    <source>
        <dbReference type="Pfam" id="PF07715"/>
    </source>
</evidence>
<comment type="subcellular location">
    <subcellularLocation>
        <location evidence="1 7">Cell outer membrane</location>
        <topology evidence="1 7">Multi-pass membrane protein</topology>
    </subcellularLocation>
</comment>
<keyword evidence="5 7" id="KW-0472">Membrane</keyword>
<name>A0ABU3U667_9FLAO</name>
<dbReference type="InterPro" id="IPR037066">
    <property type="entry name" value="Plug_dom_sf"/>
</dbReference>
<evidence type="ECO:0000256" key="7">
    <source>
        <dbReference type="PROSITE-ProRule" id="PRU01360"/>
    </source>
</evidence>
<keyword evidence="4 7" id="KW-0812">Transmembrane</keyword>
<proteinExistence type="inferred from homology"/>
<evidence type="ECO:0000256" key="8">
    <source>
        <dbReference type="SAM" id="SignalP"/>
    </source>
</evidence>
<dbReference type="PROSITE" id="PS52016">
    <property type="entry name" value="TONB_DEPENDENT_REC_3"/>
    <property type="match status" value="1"/>
</dbReference>
<feature type="chain" id="PRO_5046472018" evidence="8">
    <location>
        <begin position="23"/>
        <end position="1101"/>
    </location>
</feature>
<dbReference type="Gene3D" id="2.40.170.20">
    <property type="entry name" value="TonB-dependent receptor, beta-barrel domain"/>
    <property type="match status" value="1"/>
</dbReference>
<gene>
    <name evidence="10" type="ORF">RXV94_07000</name>
</gene>
<dbReference type="Gene3D" id="2.60.40.1120">
    <property type="entry name" value="Carboxypeptidase-like, regulatory domain"/>
    <property type="match status" value="1"/>
</dbReference>